<dbReference type="Proteomes" id="UP000306808">
    <property type="component" value="Unassembled WGS sequence"/>
</dbReference>
<evidence type="ECO:0000313" key="2">
    <source>
        <dbReference type="Proteomes" id="UP000306808"/>
    </source>
</evidence>
<protein>
    <submittedName>
        <fullName evidence="1">Uncharacterized protein</fullName>
    </submittedName>
</protein>
<proteinExistence type="predicted"/>
<accession>A0A4U0P3K6</accession>
<reference evidence="1 2" key="1">
    <citation type="submission" date="2019-04" db="EMBL/GenBank/DDBJ databases">
        <title>Sphingobacterium olei sp. nov., isolated from oil-contaminated soil.</title>
        <authorList>
            <person name="Liu B."/>
        </authorList>
    </citation>
    <scope>NUCLEOTIDE SEQUENCE [LARGE SCALE GENOMIC DNA]</scope>
    <source>
        <strain evidence="1 2">HAL-9</strain>
    </source>
</reference>
<sequence>MKSYLLKILILSIALLVSCGKSDDGQPVKKTIDRILIAPESIVQKTGVEYYVIARYFKDYDEKDNVRLTVDGQSGTIIKEEKKELEGTTILFKLPPVNQTGDLTMKLTIDNGQKVVEQESMLRFVADYTLPTVWQSLDRAYRNQMSWIGRRFKSGGSAISIISHGESLHPSVGLYYSKDKLYDQLVHVPFIEGLSGNYLLYFEHNSLKELRIIHGEPIKNPQYSAEESHAEIRTELGATLVSTEERSSYILTTYKKDNFTLRVSENESAVHTLVTKE</sequence>
<dbReference type="EMBL" id="SUME01000003">
    <property type="protein sequence ID" value="TJZ61192.1"/>
    <property type="molecule type" value="Genomic_DNA"/>
</dbReference>
<gene>
    <name evidence="1" type="ORF">FAZ15_08290</name>
</gene>
<evidence type="ECO:0000313" key="1">
    <source>
        <dbReference type="EMBL" id="TJZ61192.1"/>
    </source>
</evidence>
<dbReference type="PROSITE" id="PS51257">
    <property type="entry name" value="PROKAR_LIPOPROTEIN"/>
    <property type="match status" value="1"/>
</dbReference>
<dbReference type="RefSeq" id="WP_136900850.1">
    <property type="nucleotide sequence ID" value="NZ_SUME01000003.1"/>
</dbReference>
<dbReference type="AlphaFoldDB" id="A0A4U0P3K6"/>
<organism evidence="1 2">
    <name type="scientific">Sphingobacterium olei</name>
    <dbReference type="NCBI Taxonomy" id="2571155"/>
    <lineage>
        <taxon>Bacteria</taxon>
        <taxon>Pseudomonadati</taxon>
        <taxon>Bacteroidota</taxon>
        <taxon>Sphingobacteriia</taxon>
        <taxon>Sphingobacteriales</taxon>
        <taxon>Sphingobacteriaceae</taxon>
        <taxon>Sphingobacterium</taxon>
    </lineage>
</organism>
<keyword evidence="2" id="KW-1185">Reference proteome</keyword>
<dbReference type="OrthoDB" id="747063at2"/>
<comment type="caution">
    <text evidence="1">The sequence shown here is derived from an EMBL/GenBank/DDBJ whole genome shotgun (WGS) entry which is preliminary data.</text>
</comment>
<name>A0A4U0P3K6_9SPHI</name>